<dbReference type="Proteomes" id="UP000254640">
    <property type="component" value="Unassembled WGS sequence"/>
</dbReference>
<accession>A0A379LU88</accession>
<dbReference type="EMBL" id="UGSO01000002">
    <property type="protein sequence ID" value="SUE06988.1"/>
    <property type="molecule type" value="Genomic_DNA"/>
</dbReference>
<name>A0A379LU88_ENTAG</name>
<evidence type="ECO:0000313" key="2">
    <source>
        <dbReference type="Proteomes" id="UP000254640"/>
    </source>
</evidence>
<organism evidence="1 2">
    <name type="scientific">Enterobacter agglomerans</name>
    <name type="common">Erwinia herbicola</name>
    <name type="synonym">Pantoea agglomerans</name>
    <dbReference type="NCBI Taxonomy" id="549"/>
    <lineage>
        <taxon>Bacteria</taxon>
        <taxon>Pseudomonadati</taxon>
        <taxon>Pseudomonadota</taxon>
        <taxon>Gammaproteobacteria</taxon>
        <taxon>Enterobacterales</taxon>
        <taxon>Erwiniaceae</taxon>
        <taxon>Pantoea</taxon>
        <taxon>Pantoea agglomerans group</taxon>
    </lineage>
</organism>
<keyword evidence="2" id="KW-1185">Reference proteome</keyword>
<sequence>MVICCVSASIWNKLNVFGNINQQGNGLSKIDILFGYFYIDCSIMINGNL</sequence>
<evidence type="ECO:0000313" key="1">
    <source>
        <dbReference type="EMBL" id="SUE06988.1"/>
    </source>
</evidence>
<gene>
    <name evidence="1" type="ORF">NCTC9381_05851</name>
</gene>
<dbReference type="AlphaFoldDB" id="A0A379LU88"/>
<reference evidence="1 2" key="1">
    <citation type="submission" date="2018-06" db="EMBL/GenBank/DDBJ databases">
        <authorList>
            <consortium name="Pathogen Informatics"/>
            <person name="Doyle S."/>
        </authorList>
    </citation>
    <scope>NUCLEOTIDE SEQUENCE [LARGE SCALE GENOMIC DNA]</scope>
    <source>
        <strain evidence="1 2">NCTC9381</strain>
    </source>
</reference>
<protein>
    <submittedName>
        <fullName evidence="1">Uncharacterized protein</fullName>
    </submittedName>
</protein>
<proteinExistence type="predicted"/>